<keyword evidence="7" id="KW-0378">Hydrolase</keyword>
<reference evidence="11 12" key="1">
    <citation type="submission" date="2019-02" db="EMBL/GenBank/DDBJ databases">
        <title>Genome sequencing of the rare red list fungi Antrodiella citrinella (Flaviporus citrinellus).</title>
        <authorList>
            <person name="Buettner E."/>
            <person name="Kellner H."/>
        </authorList>
    </citation>
    <scope>NUCLEOTIDE SEQUENCE [LARGE SCALE GENOMIC DNA]</scope>
    <source>
        <strain evidence="11 12">DSM 108506</strain>
    </source>
</reference>
<organism evidence="11 12">
    <name type="scientific">Antrodiella citrinella</name>
    <dbReference type="NCBI Taxonomy" id="2447956"/>
    <lineage>
        <taxon>Eukaryota</taxon>
        <taxon>Fungi</taxon>
        <taxon>Dikarya</taxon>
        <taxon>Basidiomycota</taxon>
        <taxon>Agaricomycotina</taxon>
        <taxon>Agaricomycetes</taxon>
        <taxon>Polyporales</taxon>
        <taxon>Steccherinaceae</taxon>
        <taxon>Antrodiella</taxon>
    </lineage>
</organism>
<dbReference type="Proteomes" id="UP000308730">
    <property type="component" value="Unassembled WGS sequence"/>
</dbReference>
<dbReference type="GO" id="GO:0006508">
    <property type="term" value="P:proteolysis"/>
    <property type="evidence" value="ECO:0007669"/>
    <property type="project" value="InterPro"/>
</dbReference>
<evidence type="ECO:0000256" key="3">
    <source>
        <dbReference type="ARBA" id="ARBA00010040"/>
    </source>
</evidence>
<evidence type="ECO:0000256" key="7">
    <source>
        <dbReference type="ARBA" id="ARBA00022801"/>
    </source>
</evidence>
<comment type="caution">
    <text evidence="11">The sequence shown here is derived from an EMBL/GenBank/DDBJ whole genome shotgun (WGS) entry which is preliminary data.</text>
</comment>
<dbReference type="PANTHER" id="PTHR42776">
    <property type="entry name" value="SERINE PEPTIDASE S9 FAMILY MEMBER"/>
    <property type="match status" value="1"/>
</dbReference>
<dbReference type="InterPro" id="IPR045550">
    <property type="entry name" value="AARE_N"/>
</dbReference>
<protein>
    <recommendedName>
        <fullName evidence="5">acylaminoacyl-peptidase</fullName>
        <ecNumber evidence="5">3.4.19.1</ecNumber>
    </recommendedName>
    <alternativeName>
        <fullName evidence="8">Dipeptidyl-peptidase V</fullName>
    </alternativeName>
</protein>
<feature type="domain" description="Acylamino-acid-releasing enzyme N-terminal" evidence="10">
    <location>
        <begin position="154"/>
        <end position="412"/>
    </location>
</feature>
<dbReference type="GO" id="GO:0005737">
    <property type="term" value="C:cytoplasm"/>
    <property type="evidence" value="ECO:0007669"/>
    <property type="project" value="UniProtKB-SubCell"/>
</dbReference>
<dbReference type="SUPFAM" id="SSF53474">
    <property type="entry name" value="alpha/beta-Hydrolases"/>
    <property type="match status" value="1"/>
</dbReference>
<dbReference type="AlphaFoldDB" id="A0A4S4N2Z5"/>
<feature type="domain" description="Peptidase S9 prolyl oligopeptidase catalytic" evidence="9">
    <location>
        <begin position="484"/>
        <end position="682"/>
    </location>
</feature>
<evidence type="ECO:0000259" key="10">
    <source>
        <dbReference type="Pfam" id="PF19283"/>
    </source>
</evidence>
<evidence type="ECO:0000256" key="1">
    <source>
        <dbReference type="ARBA" id="ARBA00000721"/>
    </source>
</evidence>
<dbReference type="EC" id="3.4.19.1" evidence="5"/>
<evidence type="ECO:0000259" key="9">
    <source>
        <dbReference type="Pfam" id="PF00326"/>
    </source>
</evidence>
<evidence type="ECO:0000256" key="6">
    <source>
        <dbReference type="ARBA" id="ARBA00022490"/>
    </source>
</evidence>
<keyword evidence="12" id="KW-1185">Reference proteome</keyword>
<sequence length="690" mass="74859">MADPLDVFLELARVPIYASAQFQSKNVLRVLSRFRDFDRDCYRASTTTYVVAGDAVFSTFAPDSSNIVLSTVSPSGKRLAAFREANEAGATKRFVEIWVDNKLEASLEVTKLHEAFYNDDIFSLVSFSPEEDVLVYTAEDKASDDKGIKYDFVPPLGEGYPGKKSPGLYLFKWGTGKPSAKALRPTSSLVGPLLFTQPVFSSKDQLLVIGYAYTEDHKLLGVKHCPNRIAGVYSISLPPEISKDESDIQCSFAGLTSPDISCRCPRVLHTNGASSLLVYIANSVGGPHASCSTLHVVELATGKAVATVSVVEDPKDGEFPGLYTVTLPADPFLVVDGEAYVVSNSVWRSRSTVILVRLKDGNVTELTSDDGKLYSWMVLATDGGSQLTCTRSSLTSPPELLLGRIGSDLQANWTTILKSTLSVELQTRVASLDLSVIPVKDRYPTETIVLRGKDKQTPLPSVNLIHGGPHGSSTTAFSPVGIALALEGYVVSAPNYTGSVGYGDKYVRKLLGNIGDIEVKDCLQAALLLKHMGIAGDELFLSGGSHGGFILAHLLGQYPVTFKAASIGNPVIHLGDVSGTDIPDWYYEESGFKYTPTSLVTPDMYAKLYKMSPINYVDQVSSDVPILLNIGEKDARVANAQGKAYYHALKGRKKDIKMLTFKEDNHSLDSVEASRAVFKATRELFARARK</sequence>
<evidence type="ECO:0000256" key="4">
    <source>
        <dbReference type="ARBA" id="ARBA00011881"/>
    </source>
</evidence>
<dbReference type="Pfam" id="PF19283">
    <property type="entry name" value="APEH_N"/>
    <property type="match status" value="2"/>
</dbReference>
<dbReference type="GO" id="GO:0004252">
    <property type="term" value="F:serine-type endopeptidase activity"/>
    <property type="evidence" value="ECO:0007669"/>
    <property type="project" value="TreeGrafter"/>
</dbReference>
<dbReference type="OrthoDB" id="43744at2759"/>
<dbReference type="PANTHER" id="PTHR42776:SF4">
    <property type="entry name" value="ACYLAMINO-ACID-RELEASING ENZYME"/>
    <property type="match status" value="1"/>
</dbReference>
<dbReference type="Gene3D" id="3.40.50.1820">
    <property type="entry name" value="alpha/beta hydrolase"/>
    <property type="match status" value="1"/>
</dbReference>
<proteinExistence type="inferred from homology"/>
<evidence type="ECO:0000313" key="12">
    <source>
        <dbReference type="Proteomes" id="UP000308730"/>
    </source>
</evidence>
<evidence type="ECO:0000313" key="11">
    <source>
        <dbReference type="EMBL" id="THH33349.1"/>
    </source>
</evidence>
<name>A0A4S4N2Z5_9APHY</name>
<comment type="similarity">
    <text evidence="3">Belongs to the peptidase S9C family.</text>
</comment>
<keyword evidence="6" id="KW-0963">Cytoplasm</keyword>
<evidence type="ECO:0000256" key="5">
    <source>
        <dbReference type="ARBA" id="ARBA00012917"/>
    </source>
</evidence>
<dbReference type="GO" id="GO:0008242">
    <property type="term" value="F:omega peptidase activity"/>
    <property type="evidence" value="ECO:0007669"/>
    <property type="project" value="UniProtKB-EC"/>
</dbReference>
<comment type="subunit">
    <text evidence="4">Homotetramer.</text>
</comment>
<dbReference type="SUPFAM" id="SSF82171">
    <property type="entry name" value="DPP6 N-terminal domain-like"/>
    <property type="match status" value="1"/>
</dbReference>
<comment type="subcellular location">
    <subcellularLocation>
        <location evidence="2">Cytoplasm</location>
    </subcellularLocation>
</comment>
<accession>A0A4S4N2Z5</accession>
<dbReference type="InterPro" id="IPR001375">
    <property type="entry name" value="Peptidase_S9_cat"/>
</dbReference>
<evidence type="ECO:0000256" key="8">
    <source>
        <dbReference type="ARBA" id="ARBA00032829"/>
    </source>
</evidence>
<evidence type="ECO:0000256" key="2">
    <source>
        <dbReference type="ARBA" id="ARBA00004496"/>
    </source>
</evidence>
<comment type="catalytic activity">
    <reaction evidence="1">
        <text>Cleavage of an N-acetyl or N-formyl amino acid from the N-terminus of a polypeptide.</text>
        <dbReference type="EC" id="3.4.19.1"/>
    </reaction>
</comment>
<feature type="domain" description="Acylamino-acid-releasing enzyme N-terminal" evidence="10">
    <location>
        <begin position="57"/>
        <end position="143"/>
    </location>
</feature>
<dbReference type="InterPro" id="IPR029058">
    <property type="entry name" value="AB_hydrolase_fold"/>
</dbReference>
<dbReference type="Pfam" id="PF00326">
    <property type="entry name" value="Peptidase_S9"/>
    <property type="match status" value="1"/>
</dbReference>
<dbReference type="EMBL" id="SGPM01000007">
    <property type="protein sequence ID" value="THH33349.1"/>
    <property type="molecule type" value="Genomic_DNA"/>
</dbReference>
<gene>
    <name evidence="11" type="ORF">EUX98_g805</name>
</gene>